<feature type="domain" description="Xylanolytic transcriptional activator regulatory" evidence="8">
    <location>
        <begin position="2"/>
        <end position="102"/>
    </location>
</feature>
<keyword evidence="3" id="KW-0805">Transcription regulation</keyword>
<feature type="compositionally biased region" description="Basic and acidic residues" evidence="7">
    <location>
        <begin position="9"/>
        <end position="20"/>
    </location>
</feature>
<name>A0ABR3SR20_9PEZI</name>
<comment type="caution">
    <text evidence="9">The sequence shown here is derived from an EMBL/GenBank/DDBJ whole genome shotgun (WGS) entry which is preliminary data.</text>
</comment>
<accession>A0ABR3SR20</accession>
<keyword evidence="2" id="KW-0862">Zinc</keyword>
<keyword evidence="6" id="KW-0539">Nucleus</keyword>
<proteinExistence type="predicted"/>
<dbReference type="EMBL" id="JAJVDC020000072">
    <property type="protein sequence ID" value="KAL1627527.1"/>
    <property type="molecule type" value="Genomic_DNA"/>
</dbReference>
<evidence type="ECO:0000256" key="2">
    <source>
        <dbReference type="ARBA" id="ARBA00022833"/>
    </source>
</evidence>
<evidence type="ECO:0000313" key="10">
    <source>
        <dbReference type="Proteomes" id="UP001521116"/>
    </source>
</evidence>
<dbReference type="InterPro" id="IPR007219">
    <property type="entry name" value="XnlR_reg_dom"/>
</dbReference>
<evidence type="ECO:0000256" key="1">
    <source>
        <dbReference type="ARBA" id="ARBA00022723"/>
    </source>
</evidence>
<evidence type="ECO:0000256" key="4">
    <source>
        <dbReference type="ARBA" id="ARBA00023125"/>
    </source>
</evidence>
<keyword evidence="10" id="KW-1185">Reference proteome</keyword>
<evidence type="ECO:0000256" key="5">
    <source>
        <dbReference type="ARBA" id="ARBA00023163"/>
    </source>
</evidence>
<dbReference type="Pfam" id="PF04082">
    <property type="entry name" value="Fungal_trans"/>
    <property type="match status" value="1"/>
</dbReference>
<evidence type="ECO:0000259" key="8">
    <source>
        <dbReference type="Pfam" id="PF04082"/>
    </source>
</evidence>
<dbReference type="PANTHER" id="PTHR31944:SF131">
    <property type="entry name" value="HEME-RESPONSIVE ZINC FINGER TRANSCRIPTION FACTOR HAP1"/>
    <property type="match status" value="1"/>
</dbReference>
<dbReference type="PANTHER" id="PTHR31944">
    <property type="entry name" value="HEME-RESPONSIVE ZINC FINGER TRANSCRIPTION FACTOR HAP1"/>
    <property type="match status" value="1"/>
</dbReference>
<evidence type="ECO:0000256" key="3">
    <source>
        <dbReference type="ARBA" id="ARBA00023015"/>
    </source>
</evidence>
<evidence type="ECO:0000256" key="7">
    <source>
        <dbReference type="SAM" id="MobiDB-lite"/>
    </source>
</evidence>
<evidence type="ECO:0000256" key="6">
    <source>
        <dbReference type="ARBA" id="ARBA00023242"/>
    </source>
</evidence>
<sequence>MHHLGLNRDPSHIKESAPAEAEVRRRVWATTVELLVQASIDSGQTPLISTDDFDCERPSDLDDFRTDDGGDQAVKTRKSAQNILVDSLPVRLQIAKFLNHFRSDLSYSTALSLSAQLTRLIRTHSSSLTESSESEKFQRKMVEFLTQRFLIPLHHMFAGQAKTSPAFYFSRRMCLDASLLVLNSTRPEPGAQLYRKLMGLGNGLYHITLLHAAVCIVLELMWQNDEASSLSSLVTQSSLLSQQEQKAAIRSYATLVRERLKKGQGNFKVYVLVGLAVAQLDNLEGEGAEESDLAKHMEDMLEECVETLAKTLPGRPDTQDNQGSLQAEELGDLDFNINDLPTSFDVSEILSLSDELFSDKDFWLFQS</sequence>
<organism evidence="9 10">
    <name type="scientific">Neofusicoccum ribis</name>
    <dbReference type="NCBI Taxonomy" id="45134"/>
    <lineage>
        <taxon>Eukaryota</taxon>
        <taxon>Fungi</taxon>
        <taxon>Dikarya</taxon>
        <taxon>Ascomycota</taxon>
        <taxon>Pezizomycotina</taxon>
        <taxon>Dothideomycetes</taxon>
        <taxon>Dothideomycetes incertae sedis</taxon>
        <taxon>Botryosphaeriales</taxon>
        <taxon>Botryosphaeriaceae</taxon>
        <taxon>Neofusicoccum</taxon>
    </lineage>
</organism>
<keyword evidence="1" id="KW-0479">Metal-binding</keyword>
<dbReference type="CDD" id="cd12148">
    <property type="entry name" value="fungal_TF_MHR"/>
    <property type="match status" value="1"/>
</dbReference>
<dbReference type="InterPro" id="IPR051430">
    <property type="entry name" value="Fungal_TF_Env_Response"/>
</dbReference>
<reference evidence="9 10" key="1">
    <citation type="submission" date="2024-02" db="EMBL/GenBank/DDBJ databases">
        <title>De novo assembly and annotation of 12 fungi associated with fruit tree decline syndrome in Ontario, Canada.</title>
        <authorList>
            <person name="Sulman M."/>
            <person name="Ellouze W."/>
            <person name="Ilyukhin E."/>
        </authorList>
    </citation>
    <scope>NUCLEOTIDE SEQUENCE [LARGE SCALE GENOMIC DNA]</scope>
    <source>
        <strain evidence="9 10">M1-105</strain>
    </source>
</reference>
<keyword evidence="4" id="KW-0238">DNA-binding</keyword>
<feature type="region of interest" description="Disordered" evidence="7">
    <location>
        <begin position="1"/>
        <end position="20"/>
    </location>
</feature>
<gene>
    <name evidence="9" type="ORF">SLS56_006351</name>
</gene>
<keyword evidence="5" id="KW-0804">Transcription</keyword>
<protein>
    <recommendedName>
        <fullName evidence="8">Xylanolytic transcriptional activator regulatory domain-containing protein</fullName>
    </recommendedName>
</protein>
<dbReference type="Proteomes" id="UP001521116">
    <property type="component" value="Unassembled WGS sequence"/>
</dbReference>
<evidence type="ECO:0000313" key="9">
    <source>
        <dbReference type="EMBL" id="KAL1627527.1"/>
    </source>
</evidence>